<evidence type="ECO:0000259" key="3">
    <source>
        <dbReference type="Pfam" id="PF20943"/>
    </source>
</evidence>
<dbReference type="InterPro" id="IPR031979">
    <property type="entry name" value="DUF4785_N"/>
</dbReference>
<protein>
    <submittedName>
        <fullName evidence="4">DUF4785 domain-containing protein</fullName>
    </submittedName>
</protein>
<proteinExistence type="predicted"/>
<organism evidence="4 5">
    <name type="scientific">Pseudoalteromonas fenneropenaei</name>
    <dbReference type="NCBI Taxonomy" id="1737459"/>
    <lineage>
        <taxon>Bacteria</taxon>
        <taxon>Pseudomonadati</taxon>
        <taxon>Pseudomonadota</taxon>
        <taxon>Gammaproteobacteria</taxon>
        <taxon>Alteromonadales</taxon>
        <taxon>Pseudoalteromonadaceae</taxon>
        <taxon>Pseudoalteromonas</taxon>
    </lineage>
</organism>
<evidence type="ECO:0000313" key="4">
    <source>
        <dbReference type="EMBL" id="MFC3034072.1"/>
    </source>
</evidence>
<feature type="chain" id="PRO_5046988287" evidence="1">
    <location>
        <begin position="24"/>
        <end position="362"/>
    </location>
</feature>
<evidence type="ECO:0000313" key="5">
    <source>
        <dbReference type="Proteomes" id="UP001595453"/>
    </source>
</evidence>
<keyword evidence="1" id="KW-0732">Signal</keyword>
<dbReference type="Gene3D" id="2.60.40.3870">
    <property type="entry name" value="Uncharacterised protein PF16024, DUF4785"/>
    <property type="match status" value="1"/>
</dbReference>
<feature type="domain" description="DUF4785" evidence="2">
    <location>
        <begin position="28"/>
        <end position="162"/>
    </location>
</feature>
<accession>A0ABV7CNG6</accession>
<dbReference type="Pfam" id="PF20943">
    <property type="entry name" value="DUF4785_3rd"/>
    <property type="match status" value="1"/>
</dbReference>
<keyword evidence="5" id="KW-1185">Reference proteome</keyword>
<feature type="domain" description="DUF4785" evidence="3">
    <location>
        <begin position="276"/>
        <end position="355"/>
    </location>
</feature>
<sequence length="362" mass="39409">MNKKIISTLLPVVLALTTGQTQAIENYVSYQYPSAHAAITEAPSQSLSSSEYWQVVSGKELRLGVEMAFSSSKSVVLLSPRAELKNGQLYRAPAVKEGAIRLYTHGQEQKLTTSYDRDEMAGYGFAPGSAAVQANQLKGKQATLRLTQLIEDSDSYLLHVKESDSPYQLTVNANNVMAAQGRLPIQAEFAGKKLAVSELQAMMRAPNGDAVAVSTQSDGIHLDAPLTYIGARQGLYNLELHSTQSVDGLQVKRSIRVPFVNQQQTANVVKHTLEVTSPSRVSAKVKLEVKEEGRYGVTATLFGLYQGKFAALATTEAAQDFTQSDTLPLEFVLPKGATGPFKLSILELKDQTRLQRFVVNAK</sequence>
<evidence type="ECO:0000259" key="2">
    <source>
        <dbReference type="Pfam" id="PF16024"/>
    </source>
</evidence>
<dbReference type="EMBL" id="JBHRSD010000029">
    <property type="protein sequence ID" value="MFC3034072.1"/>
    <property type="molecule type" value="Genomic_DNA"/>
</dbReference>
<feature type="signal peptide" evidence="1">
    <location>
        <begin position="1"/>
        <end position="23"/>
    </location>
</feature>
<reference evidence="5" key="1">
    <citation type="journal article" date="2019" name="Int. J. Syst. Evol. Microbiol.">
        <title>The Global Catalogue of Microorganisms (GCM) 10K type strain sequencing project: providing services to taxonomists for standard genome sequencing and annotation.</title>
        <authorList>
            <consortium name="The Broad Institute Genomics Platform"/>
            <consortium name="The Broad Institute Genome Sequencing Center for Infectious Disease"/>
            <person name="Wu L."/>
            <person name="Ma J."/>
        </authorList>
    </citation>
    <scope>NUCLEOTIDE SEQUENCE [LARGE SCALE GENOMIC DNA]</scope>
    <source>
        <strain evidence="5">KCTC 42730</strain>
    </source>
</reference>
<dbReference type="InterPro" id="IPR048295">
    <property type="entry name" value="DUF4785_C"/>
</dbReference>
<comment type="caution">
    <text evidence="4">The sequence shown here is derived from an EMBL/GenBank/DDBJ whole genome shotgun (WGS) entry which is preliminary data.</text>
</comment>
<dbReference type="Gene3D" id="2.60.120.1370">
    <property type="match status" value="1"/>
</dbReference>
<gene>
    <name evidence="4" type="ORF">ACFOEE_16325</name>
</gene>
<dbReference type="Proteomes" id="UP001595453">
    <property type="component" value="Unassembled WGS sequence"/>
</dbReference>
<evidence type="ECO:0000256" key="1">
    <source>
        <dbReference type="SAM" id="SignalP"/>
    </source>
</evidence>
<name>A0ABV7CNG6_9GAMM</name>
<dbReference type="Pfam" id="PF16024">
    <property type="entry name" value="DUF4785_1st"/>
    <property type="match status" value="1"/>
</dbReference>
<dbReference type="RefSeq" id="WP_377126656.1">
    <property type="nucleotide sequence ID" value="NZ_JBHRSD010000029.1"/>
</dbReference>